<proteinExistence type="predicted"/>
<evidence type="ECO:0000313" key="1">
    <source>
        <dbReference type="EMBL" id="VVC74989.1"/>
    </source>
</evidence>
<dbReference type="Proteomes" id="UP000324194">
    <property type="component" value="Chromosome 1"/>
</dbReference>
<name>A0A5E4PDI3_9COXI</name>
<dbReference type="RefSeq" id="WP_148337888.1">
    <property type="nucleotide sequence ID" value="NZ_LR699119.1"/>
</dbReference>
<organism evidence="1 2">
    <name type="scientific">Aquicella siphonis</name>
    <dbReference type="NCBI Taxonomy" id="254247"/>
    <lineage>
        <taxon>Bacteria</taxon>
        <taxon>Pseudomonadati</taxon>
        <taxon>Pseudomonadota</taxon>
        <taxon>Gammaproteobacteria</taxon>
        <taxon>Legionellales</taxon>
        <taxon>Coxiellaceae</taxon>
        <taxon>Aquicella</taxon>
    </lineage>
</organism>
<gene>
    <name evidence="1" type="ORF">AQUSIP_02630</name>
</gene>
<reference evidence="1 2" key="1">
    <citation type="submission" date="2019-08" db="EMBL/GenBank/DDBJ databases">
        <authorList>
            <person name="Guy L."/>
        </authorList>
    </citation>
    <scope>NUCLEOTIDE SEQUENCE [LARGE SCALE GENOMIC DNA]</scope>
    <source>
        <strain evidence="1 2">SGT-108</strain>
    </source>
</reference>
<accession>A0A5E4PDI3</accession>
<protein>
    <submittedName>
        <fullName evidence="1">Uncharacterized protein</fullName>
    </submittedName>
</protein>
<evidence type="ECO:0000313" key="2">
    <source>
        <dbReference type="Proteomes" id="UP000324194"/>
    </source>
</evidence>
<dbReference type="EMBL" id="LR699119">
    <property type="protein sequence ID" value="VVC74989.1"/>
    <property type="molecule type" value="Genomic_DNA"/>
</dbReference>
<sequence>MKFIIKASKYSLLHCYLIIILATIPIASSAQNIVDTSSPQDHLVEPAIVMTPSTVEPDCHTYTGCGLIIVKKYYYNKPKQYKPKQHRIYHQPCCVIGGCYVRPVIGQCW</sequence>
<dbReference type="KEGG" id="asip:AQUSIP_02630"/>
<keyword evidence="2" id="KW-1185">Reference proteome</keyword>
<dbReference type="AlphaFoldDB" id="A0A5E4PDI3"/>